<comment type="caution">
    <text evidence="5">The sequence shown here is derived from an EMBL/GenBank/DDBJ whole genome shotgun (WGS) entry which is preliminary data.</text>
</comment>
<protein>
    <submittedName>
        <fullName evidence="5">Glycosyltransferase family 61 protein</fullName>
    </submittedName>
</protein>
<name>A0ABR9URT0_9CHRO</name>
<evidence type="ECO:0000313" key="6">
    <source>
        <dbReference type="Proteomes" id="UP000651156"/>
    </source>
</evidence>
<evidence type="ECO:0000313" key="5">
    <source>
        <dbReference type="EMBL" id="MBE9190995.1"/>
    </source>
</evidence>
<dbReference type="Pfam" id="PF04577">
    <property type="entry name" value="Glyco_transf_61"/>
    <property type="match status" value="1"/>
</dbReference>
<keyword evidence="3" id="KW-0325">Glycoprotein</keyword>
<keyword evidence="6" id="KW-1185">Reference proteome</keyword>
<evidence type="ECO:0000259" key="4">
    <source>
        <dbReference type="Pfam" id="PF04577"/>
    </source>
</evidence>
<proteinExistence type="predicted"/>
<evidence type="ECO:0000256" key="1">
    <source>
        <dbReference type="ARBA" id="ARBA00022676"/>
    </source>
</evidence>
<keyword evidence="1" id="KW-0328">Glycosyltransferase</keyword>
<dbReference type="InterPro" id="IPR049625">
    <property type="entry name" value="Glyco_transf_61_cat"/>
</dbReference>
<dbReference type="RefSeq" id="WP_193932159.1">
    <property type="nucleotide sequence ID" value="NZ_CAWPMZ010000051.1"/>
</dbReference>
<organism evidence="5 6">
    <name type="scientific">Gloeocapsopsis crepidinum LEGE 06123</name>
    <dbReference type="NCBI Taxonomy" id="588587"/>
    <lineage>
        <taxon>Bacteria</taxon>
        <taxon>Bacillati</taxon>
        <taxon>Cyanobacteriota</taxon>
        <taxon>Cyanophyceae</taxon>
        <taxon>Oscillatoriophycideae</taxon>
        <taxon>Chroococcales</taxon>
        <taxon>Chroococcaceae</taxon>
        <taxon>Gloeocapsopsis</taxon>
    </lineage>
</organism>
<accession>A0ABR9URT0</accession>
<evidence type="ECO:0000256" key="2">
    <source>
        <dbReference type="ARBA" id="ARBA00022679"/>
    </source>
</evidence>
<feature type="domain" description="Glycosyltransferase 61 catalytic" evidence="4">
    <location>
        <begin position="168"/>
        <end position="344"/>
    </location>
</feature>
<evidence type="ECO:0000256" key="3">
    <source>
        <dbReference type="ARBA" id="ARBA00023180"/>
    </source>
</evidence>
<reference evidence="5 6" key="1">
    <citation type="submission" date="2020-10" db="EMBL/GenBank/DDBJ databases">
        <authorList>
            <person name="Castelo-Branco R."/>
            <person name="Eusebio N."/>
            <person name="Adriana R."/>
            <person name="Vieira A."/>
            <person name="Brugerolle De Fraissinette N."/>
            <person name="Rezende De Castro R."/>
            <person name="Schneider M.P."/>
            <person name="Vasconcelos V."/>
            <person name="Leao P.N."/>
        </authorList>
    </citation>
    <scope>NUCLEOTIDE SEQUENCE [LARGE SCALE GENOMIC DNA]</scope>
    <source>
        <strain evidence="5 6">LEGE 06123</strain>
    </source>
</reference>
<dbReference type="InterPro" id="IPR007657">
    <property type="entry name" value="Glycosyltransferase_61"/>
</dbReference>
<gene>
    <name evidence="5" type="ORF">IQ230_11655</name>
</gene>
<dbReference type="PANTHER" id="PTHR20961">
    <property type="entry name" value="GLYCOSYLTRANSFERASE"/>
    <property type="match status" value="1"/>
</dbReference>
<dbReference type="Proteomes" id="UP000651156">
    <property type="component" value="Unassembled WGS sequence"/>
</dbReference>
<keyword evidence="2" id="KW-0808">Transferase</keyword>
<dbReference type="EMBL" id="JADEWN010000025">
    <property type="protein sequence ID" value="MBE9190995.1"/>
    <property type="molecule type" value="Genomic_DNA"/>
</dbReference>
<sequence length="415" mass="46839">MSRFIINIIKKKILVGRLRAIAGVSQYTLRQWLFSPLTKIVGLNILTQEDVLKRRDKYQVLSFGSQETAIASEPSENIDEVPQVIKSHSGIINFSKPFVFQVANAQLIGSVAVGFDGAGNLISQTFPGIGNLKRYLPTRTLLFKSLPQLGVPQLDTAYSLINWRSRNYYHWITDCLIQLEALEYYQKQTGRKPKLVIQANPVSWQVESLRLLGYAPNDCIEWKVSRVKVKHLIVASARREQRTPSPAACLWLRERMLNNLPPTSSEKQNFASRIYISRPKAVGRKATNEDEVIATLTPYGFKEYILENLSFADQVRLFSQAEIVVATHGAGLVNMIFAQKLTVIELFDTFAAPNYFLLAKALGFHYECLTSGEKAQFQYSKKFNEVSVDIVKLQALVTKLLDTSNSGMLLKTVNQ</sequence>